<evidence type="ECO:0000256" key="1">
    <source>
        <dbReference type="ARBA" id="ARBA00004924"/>
    </source>
</evidence>
<dbReference type="NCBIfam" id="TIGR04316">
    <property type="entry name" value="dhbA_paeA"/>
    <property type="match status" value="1"/>
</dbReference>
<dbReference type="InterPro" id="IPR003560">
    <property type="entry name" value="DHB_DH"/>
</dbReference>
<protein>
    <recommendedName>
        <fullName evidence="7 8">2,3-dihydro-2,3-dihydroxybenzoate dehydrogenase</fullName>
        <ecNumber evidence="6 8">1.3.1.28</ecNumber>
    </recommendedName>
</protein>
<dbReference type="PANTHER" id="PTHR42760">
    <property type="entry name" value="SHORT-CHAIN DEHYDROGENASES/REDUCTASES FAMILY MEMBER"/>
    <property type="match status" value="1"/>
</dbReference>
<gene>
    <name evidence="10" type="ORF">CP970_25110</name>
</gene>
<dbReference type="GO" id="GO:0019290">
    <property type="term" value="P:siderophore biosynthetic process"/>
    <property type="evidence" value="ECO:0007669"/>
    <property type="project" value="InterPro"/>
</dbReference>
<name>A0A5J6GII8_STRKN</name>
<dbReference type="EMBL" id="CP023699">
    <property type="protein sequence ID" value="QEU93745.1"/>
    <property type="molecule type" value="Genomic_DNA"/>
</dbReference>
<dbReference type="Gene3D" id="3.40.50.720">
    <property type="entry name" value="NAD(P)-binding Rossmann-like Domain"/>
    <property type="match status" value="1"/>
</dbReference>
<evidence type="ECO:0000313" key="11">
    <source>
        <dbReference type="Proteomes" id="UP000325529"/>
    </source>
</evidence>
<dbReference type="GO" id="GO:0016616">
    <property type="term" value="F:oxidoreductase activity, acting on the CH-OH group of donors, NAD or NADP as acceptor"/>
    <property type="evidence" value="ECO:0007669"/>
    <property type="project" value="TreeGrafter"/>
</dbReference>
<dbReference type="PROSITE" id="PS00061">
    <property type="entry name" value="ADH_SHORT"/>
    <property type="match status" value="1"/>
</dbReference>
<sequence length="275" mass="28304">MPEHIPQEPGEFTGRTALVTGAGQGIGAAVATALAARGAHVVATDRDAHGIDELAAATRGSTAAPGTLATRGAITPRVMDVTDHRAVSTVIGDVIRDHGSLDLLVNVAGILRTAPVAELTDADWADTFAVNTTGVFHTSRAAAAHMTARGSGCIVTVASNAAGIPRTGMAAYAASKAAATMFTKCLGLEIARSGVRCNVVAPGSTDTAMQRSLWTDDEAPRRVIAGDTETYRTGIPLGRIADPQDIADAVLFLASDRARHITLQELYVDGGATLR</sequence>
<evidence type="ECO:0000256" key="4">
    <source>
        <dbReference type="ARBA" id="ARBA00023027"/>
    </source>
</evidence>
<dbReference type="InterPro" id="IPR002347">
    <property type="entry name" value="SDR_fam"/>
</dbReference>
<dbReference type="OrthoDB" id="9803333at2"/>
<dbReference type="SUPFAM" id="SSF51735">
    <property type="entry name" value="NAD(P)-binding Rossmann-fold domains"/>
    <property type="match status" value="1"/>
</dbReference>
<evidence type="ECO:0000256" key="5">
    <source>
        <dbReference type="ARBA" id="ARBA00052874"/>
    </source>
</evidence>
<organism evidence="10 11">
    <name type="scientific">Streptomyces kanamyceticus</name>
    <dbReference type="NCBI Taxonomy" id="1967"/>
    <lineage>
        <taxon>Bacteria</taxon>
        <taxon>Bacillati</taxon>
        <taxon>Actinomycetota</taxon>
        <taxon>Actinomycetes</taxon>
        <taxon>Kitasatosporales</taxon>
        <taxon>Streptomycetaceae</taxon>
        <taxon>Streptomyces</taxon>
    </lineage>
</organism>
<dbReference type="RefSeq" id="WP_055556413.1">
    <property type="nucleotide sequence ID" value="NZ_CP023699.1"/>
</dbReference>
<evidence type="ECO:0000256" key="7">
    <source>
        <dbReference type="ARBA" id="ARBA00067530"/>
    </source>
</evidence>
<keyword evidence="4" id="KW-0520">NAD</keyword>
<dbReference type="InterPro" id="IPR020904">
    <property type="entry name" value="Sc_DH/Rdtase_CS"/>
</dbReference>
<evidence type="ECO:0000256" key="6">
    <source>
        <dbReference type="ARBA" id="ARBA00066334"/>
    </source>
</evidence>
<keyword evidence="11" id="KW-1185">Reference proteome</keyword>
<evidence type="ECO:0000256" key="9">
    <source>
        <dbReference type="RuleBase" id="RU000363"/>
    </source>
</evidence>
<dbReference type="PANTHER" id="PTHR42760:SF115">
    <property type="entry name" value="3-OXOACYL-[ACYL-CARRIER-PROTEIN] REDUCTASE FABG"/>
    <property type="match status" value="1"/>
</dbReference>
<dbReference type="AlphaFoldDB" id="A0A5J6GII8"/>
<comment type="pathway">
    <text evidence="1">Siderophore biosynthesis.</text>
</comment>
<evidence type="ECO:0000256" key="3">
    <source>
        <dbReference type="ARBA" id="ARBA00023002"/>
    </source>
</evidence>
<dbReference type="EC" id="1.3.1.28" evidence="6 8"/>
<evidence type="ECO:0000256" key="8">
    <source>
        <dbReference type="NCBIfam" id="TIGR04316"/>
    </source>
</evidence>
<accession>A0A5J6GII8</accession>
<dbReference type="FunFam" id="3.40.50.720:FF:000160">
    <property type="entry name" value="2,3-dihydro-2,3-dihydroxybenzoate dehydrogenase"/>
    <property type="match status" value="1"/>
</dbReference>
<dbReference type="KEGG" id="ska:CP970_25110"/>
<proteinExistence type="inferred from homology"/>
<comment type="catalytic activity">
    <reaction evidence="5">
        <text>(2S,3S)-2,3-dihydroxy-2,3-dihydrobenzoate + NAD(+) = 2,3-dihydroxybenzoate + NADH + H(+)</text>
        <dbReference type="Rhea" id="RHEA:23824"/>
        <dbReference type="ChEBI" id="CHEBI:15378"/>
        <dbReference type="ChEBI" id="CHEBI:36654"/>
        <dbReference type="ChEBI" id="CHEBI:57540"/>
        <dbReference type="ChEBI" id="CHEBI:57945"/>
        <dbReference type="ChEBI" id="CHEBI:58764"/>
        <dbReference type="EC" id="1.3.1.28"/>
    </reaction>
</comment>
<comment type="similarity">
    <text evidence="2 9">Belongs to the short-chain dehydrogenases/reductases (SDR) family.</text>
</comment>
<dbReference type="NCBIfam" id="NF006074">
    <property type="entry name" value="PRK08220.1"/>
    <property type="match status" value="1"/>
</dbReference>
<reference evidence="10 11" key="1">
    <citation type="submission" date="2017-09" db="EMBL/GenBank/DDBJ databases">
        <authorList>
            <person name="Lee N."/>
            <person name="Cho B.-K."/>
        </authorList>
    </citation>
    <scope>NUCLEOTIDE SEQUENCE [LARGE SCALE GENOMIC DNA]</scope>
    <source>
        <strain evidence="10 11">ATCC 12853</strain>
    </source>
</reference>
<keyword evidence="3 10" id="KW-0560">Oxidoreductase</keyword>
<dbReference type="GO" id="GO:0008667">
    <property type="term" value="F:2,3-dihydro-2,3-dihydroxybenzoate dehydrogenase activity"/>
    <property type="evidence" value="ECO:0007669"/>
    <property type="project" value="UniProtKB-UniRule"/>
</dbReference>
<dbReference type="InterPro" id="IPR036291">
    <property type="entry name" value="NAD(P)-bd_dom_sf"/>
</dbReference>
<dbReference type="Proteomes" id="UP000325529">
    <property type="component" value="Chromosome"/>
</dbReference>
<dbReference type="Pfam" id="PF00106">
    <property type="entry name" value="adh_short"/>
    <property type="match status" value="1"/>
</dbReference>
<evidence type="ECO:0000313" key="10">
    <source>
        <dbReference type="EMBL" id="QEU93745.1"/>
    </source>
</evidence>
<evidence type="ECO:0000256" key="2">
    <source>
        <dbReference type="ARBA" id="ARBA00006484"/>
    </source>
</evidence>
<dbReference type="PRINTS" id="PR00081">
    <property type="entry name" value="GDHRDH"/>
</dbReference>
<dbReference type="PRINTS" id="PR00080">
    <property type="entry name" value="SDRFAMILY"/>
</dbReference>